<sequence>MNCKKYRLTFILFGLANLCLAIFLMSDSYVDQSGVLVENFGFLALFWLLLFSSAISWLITLNRRRR</sequence>
<evidence type="ECO:0000313" key="3">
    <source>
        <dbReference type="EMBL" id="MFH0261922.1"/>
    </source>
</evidence>
<protein>
    <submittedName>
        <fullName evidence="3">DUF3955 domain-containing protein</fullName>
    </submittedName>
</protein>
<keyword evidence="1" id="KW-1133">Transmembrane helix</keyword>
<accession>A0ABW7IKL0</accession>
<dbReference type="InterPro" id="IPR025016">
    <property type="entry name" value="DUF3955"/>
</dbReference>
<feature type="transmembrane region" description="Helical" evidence="1">
    <location>
        <begin position="40"/>
        <end position="61"/>
    </location>
</feature>
<name>A0ABW7IKL0_9VIBR</name>
<dbReference type="Proteomes" id="UP001607125">
    <property type="component" value="Unassembled WGS sequence"/>
</dbReference>
<gene>
    <name evidence="3" type="ORF">ACGRH2_16065</name>
</gene>
<dbReference type="EMBL" id="JBIHSF010000008">
    <property type="protein sequence ID" value="MFH0261922.1"/>
    <property type="molecule type" value="Genomic_DNA"/>
</dbReference>
<evidence type="ECO:0000313" key="4">
    <source>
        <dbReference type="Proteomes" id="UP001607125"/>
    </source>
</evidence>
<dbReference type="Pfam" id="PF13127">
    <property type="entry name" value="DUF3955"/>
    <property type="match status" value="1"/>
</dbReference>
<comment type="caution">
    <text evidence="3">The sequence shown here is derived from an EMBL/GenBank/DDBJ whole genome shotgun (WGS) entry which is preliminary data.</text>
</comment>
<proteinExistence type="predicted"/>
<feature type="domain" description="DUF3955" evidence="2">
    <location>
        <begin position="5"/>
        <end position="61"/>
    </location>
</feature>
<evidence type="ECO:0000259" key="2">
    <source>
        <dbReference type="Pfam" id="PF13127"/>
    </source>
</evidence>
<dbReference type="RefSeq" id="WP_083399944.1">
    <property type="nucleotide sequence ID" value="NZ_JBIHSF010000008.1"/>
</dbReference>
<reference evidence="3 4" key="1">
    <citation type="submission" date="2024-10" db="EMBL/GenBank/DDBJ databases">
        <authorList>
            <person name="Yibar A."/>
            <person name="Saticioglu I.B."/>
            <person name="Duman M."/>
            <person name="Ajmi N."/>
            <person name="Gurler F."/>
            <person name="Ay H."/>
            <person name="Onuk E."/>
            <person name="Guler S."/>
            <person name="Romalde J.L."/>
        </authorList>
    </citation>
    <scope>NUCLEOTIDE SEQUENCE [LARGE SCALE GENOMIC DNA]</scope>
    <source>
        <strain evidence="3 4">1-TCBS-B</strain>
    </source>
</reference>
<keyword evidence="1" id="KW-0472">Membrane</keyword>
<evidence type="ECO:0000256" key="1">
    <source>
        <dbReference type="SAM" id="Phobius"/>
    </source>
</evidence>
<keyword evidence="4" id="KW-1185">Reference proteome</keyword>
<organism evidence="3 4">
    <name type="scientific">Vibrio barjaei</name>
    <dbReference type="NCBI Taxonomy" id="1676683"/>
    <lineage>
        <taxon>Bacteria</taxon>
        <taxon>Pseudomonadati</taxon>
        <taxon>Pseudomonadota</taxon>
        <taxon>Gammaproteobacteria</taxon>
        <taxon>Vibrionales</taxon>
        <taxon>Vibrionaceae</taxon>
        <taxon>Vibrio</taxon>
    </lineage>
</organism>
<keyword evidence="1" id="KW-0812">Transmembrane</keyword>